<feature type="repeat" description="NHL" evidence="4">
    <location>
        <begin position="14"/>
        <end position="50"/>
    </location>
</feature>
<reference evidence="6" key="1">
    <citation type="submission" date="2021-02" db="EMBL/GenBank/DDBJ databases">
        <authorList>
            <person name="Nowell W R."/>
        </authorList>
    </citation>
    <scope>NUCLEOTIDE SEQUENCE</scope>
</reference>
<dbReference type="InterPro" id="IPR011042">
    <property type="entry name" value="6-blade_b-propeller_TolB-like"/>
</dbReference>
<dbReference type="SUPFAM" id="SSF63829">
    <property type="entry name" value="Calcium-dependent phosphotriesterase"/>
    <property type="match status" value="1"/>
</dbReference>
<dbReference type="Pfam" id="PF01436">
    <property type="entry name" value="NHL"/>
    <property type="match status" value="1"/>
</dbReference>
<evidence type="ECO:0000313" key="7">
    <source>
        <dbReference type="Proteomes" id="UP000676336"/>
    </source>
</evidence>
<dbReference type="PANTHER" id="PTHR10680">
    <property type="entry name" value="PEPTIDYL-GLYCINE ALPHA-AMIDATING MONOOXYGENASE"/>
    <property type="match status" value="1"/>
</dbReference>
<dbReference type="EMBL" id="CAJOBI010098011">
    <property type="protein sequence ID" value="CAF4574236.1"/>
    <property type="molecule type" value="Genomic_DNA"/>
</dbReference>
<evidence type="ECO:0000256" key="5">
    <source>
        <dbReference type="SAM" id="MobiDB-lite"/>
    </source>
</evidence>
<name>A0A8S2YRY1_9BILA</name>
<proteinExistence type="predicted"/>
<organism evidence="6 7">
    <name type="scientific">Rotaria magnacalcarata</name>
    <dbReference type="NCBI Taxonomy" id="392030"/>
    <lineage>
        <taxon>Eukaryota</taxon>
        <taxon>Metazoa</taxon>
        <taxon>Spiralia</taxon>
        <taxon>Gnathifera</taxon>
        <taxon>Rotifera</taxon>
        <taxon>Eurotatoria</taxon>
        <taxon>Bdelloidea</taxon>
        <taxon>Philodinida</taxon>
        <taxon>Philodinidae</taxon>
        <taxon>Rotaria</taxon>
    </lineage>
</organism>
<dbReference type="Proteomes" id="UP000676336">
    <property type="component" value="Unassembled WGS sequence"/>
</dbReference>
<feature type="non-terminal residue" evidence="6">
    <location>
        <position position="1"/>
    </location>
</feature>
<comment type="caution">
    <text evidence="6">The sequence shown here is derived from an EMBL/GenBank/DDBJ whole genome shotgun (WGS) entry which is preliminary data.</text>
</comment>
<evidence type="ECO:0000256" key="3">
    <source>
        <dbReference type="ARBA" id="ARBA00023180"/>
    </source>
</evidence>
<dbReference type="AlphaFoldDB" id="A0A8S2YRY1"/>
<dbReference type="PANTHER" id="PTHR10680:SF14">
    <property type="entry name" value="PEPTIDYL-GLYCINE ALPHA-AMIDATING MONOOXYGENASE"/>
    <property type="match status" value="1"/>
</dbReference>
<evidence type="ECO:0000256" key="2">
    <source>
        <dbReference type="ARBA" id="ARBA00022737"/>
    </source>
</evidence>
<keyword evidence="1" id="KW-0732">Signal</keyword>
<evidence type="ECO:0000256" key="1">
    <source>
        <dbReference type="ARBA" id="ARBA00022729"/>
    </source>
</evidence>
<sequence>ATNGMTVAGGNGGGSDPKQLSLPRAVSVDRHKNVYVLDTFNNRIQKWTPGALRGITIIGNDGPGSRSNQLNSPFGMRFDSSNNIFVADTYNYRIQKFSCGKYIDDIYSNTNVELGSLGFISI</sequence>
<keyword evidence="2" id="KW-0677">Repeat</keyword>
<evidence type="ECO:0000313" key="6">
    <source>
        <dbReference type="EMBL" id="CAF4574236.1"/>
    </source>
</evidence>
<feature type="repeat" description="NHL" evidence="4">
    <location>
        <begin position="69"/>
        <end position="100"/>
    </location>
</feature>
<evidence type="ECO:0000256" key="4">
    <source>
        <dbReference type="PROSITE-ProRule" id="PRU00504"/>
    </source>
</evidence>
<keyword evidence="3" id="KW-0325">Glycoprotein</keyword>
<dbReference type="PROSITE" id="PS51125">
    <property type="entry name" value="NHL"/>
    <property type="match status" value="2"/>
</dbReference>
<dbReference type="InterPro" id="IPR001258">
    <property type="entry name" value="NHL_repeat"/>
</dbReference>
<dbReference type="Gene3D" id="2.120.10.30">
    <property type="entry name" value="TolB, C-terminal domain"/>
    <property type="match status" value="1"/>
</dbReference>
<gene>
    <name evidence="6" type="ORF">SMN809_LOCUS37993</name>
</gene>
<accession>A0A8S2YRY1</accession>
<protein>
    <submittedName>
        <fullName evidence="6">Uncharacterized protein</fullName>
    </submittedName>
</protein>
<feature type="region of interest" description="Disordered" evidence="5">
    <location>
        <begin position="1"/>
        <end position="20"/>
    </location>
</feature>